<protein>
    <submittedName>
        <fullName evidence="1">Uncharacterized protein</fullName>
    </submittedName>
</protein>
<dbReference type="PANTHER" id="PTHR18868">
    <property type="entry name" value="OS07G0665300 PROTEIN-RELATED"/>
    <property type="match status" value="1"/>
</dbReference>
<comment type="caution">
    <text evidence="1">The sequence shown here is derived from an EMBL/GenBank/DDBJ whole genome shotgun (WGS) entry which is preliminary data.</text>
</comment>
<name>A0A5J9T0J6_9POAL</name>
<organism evidence="1 2">
    <name type="scientific">Eragrostis curvula</name>
    <name type="common">weeping love grass</name>
    <dbReference type="NCBI Taxonomy" id="38414"/>
    <lineage>
        <taxon>Eukaryota</taxon>
        <taxon>Viridiplantae</taxon>
        <taxon>Streptophyta</taxon>
        <taxon>Embryophyta</taxon>
        <taxon>Tracheophyta</taxon>
        <taxon>Spermatophyta</taxon>
        <taxon>Magnoliopsida</taxon>
        <taxon>Liliopsida</taxon>
        <taxon>Poales</taxon>
        <taxon>Poaceae</taxon>
        <taxon>PACMAD clade</taxon>
        <taxon>Chloridoideae</taxon>
        <taxon>Eragrostideae</taxon>
        <taxon>Eragrostidinae</taxon>
        <taxon>Eragrostis</taxon>
    </lineage>
</organism>
<accession>A0A5J9T0J6</accession>
<dbReference type="Pfam" id="PF13365">
    <property type="entry name" value="Trypsin_2"/>
    <property type="match status" value="2"/>
</dbReference>
<evidence type="ECO:0000313" key="2">
    <source>
        <dbReference type="Proteomes" id="UP000324897"/>
    </source>
</evidence>
<keyword evidence="2" id="KW-1185">Reference proteome</keyword>
<sequence length="585" mass="65049">MSSVSPVPMTENLYLPTFGKEFGSISDYGQDEWSKLNQTVVRNLSKTVVAVASFIGNKMYFGCTGIVVKSNEASASILTSASLVRSDDDDSNMKSILMIQVRLPNGEATIGMVAHYDLDYNVAVIIIPPFSGLQAAFFDHHMEFDSHSKVVAVGRWFYSGRFMATAGTLTDEPNGDYLEHMRISTCKIPMVMTGGPLIDSCGNFVGMNFFSVERTPLLPSNKIVDFLVLKRVIKSGPEKTVKRKYESPCRSKIENEGPELILKSISEKPAPLLPGSEGTSSGESESEECVDEELCLFPDFHEPLPDNDFTQLIKNDLEPRGYPMPTRLEGGMHLVNTFEEEFVGDTWCKLGKKVASDTSRSVVSLASFKEDQRFFVCTGVIIDCIESTSRILTSASLIRSSPDENNIAENLKIQVYLPNTLVLTGTLQHYNMEYNVAVISVKGFRCLRTAEFHNQVQIEPKREVVAVGRVFESGKLMATSGIVTGEGSKLDCKELMVTTCKITKAGIGGPLIDLDGNFLGMNFYGTKETYFLPRDIILGLMKHFEAEWFITGEECSKANRWPVPVPRWSYPSSRARRRQKLITNF</sequence>
<dbReference type="Gramene" id="TVU04879">
    <property type="protein sequence ID" value="TVU04879"/>
    <property type="gene ID" value="EJB05_48019"/>
</dbReference>
<gene>
    <name evidence="1" type="ORF">EJB05_48019</name>
</gene>
<dbReference type="AlphaFoldDB" id="A0A5J9T0J6"/>
<dbReference type="OrthoDB" id="678328at2759"/>
<reference evidence="1 2" key="1">
    <citation type="journal article" date="2019" name="Sci. Rep.">
        <title>A high-quality genome of Eragrostis curvula grass provides insights into Poaceae evolution and supports new strategies to enhance forage quality.</title>
        <authorList>
            <person name="Carballo J."/>
            <person name="Santos B.A.C.M."/>
            <person name="Zappacosta D."/>
            <person name="Garbus I."/>
            <person name="Selva J.P."/>
            <person name="Gallo C.A."/>
            <person name="Diaz A."/>
            <person name="Albertini E."/>
            <person name="Caccamo M."/>
            <person name="Echenique V."/>
        </authorList>
    </citation>
    <scope>NUCLEOTIDE SEQUENCE [LARGE SCALE GENOMIC DNA]</scope>
    <source>
        <strain evidence="2">cv. Victoria</strain>
        <tissue evidence="1">Leaf</tissue>
    </source>
</reference>
<dbReference type="Proteomes" id="UP000324897">
    <property type="component" value="Unassembled WGS sequence"/>
</dbReference>
<dbReference type="PANTHER" id="PTHR18868:SF37">
    <property type="entry name" value="OS07G0665300 PROTEIN"/>
    <property type="match status" value="1"/>
</dbReference>
<dbReference type="Gene3D" id="2.40.10.120">
    <property type="match status" value="2"/>
</dbReference>
<dbReference type="InterPro" id="IPR009003">
    <property type="entry name" value="Peptidase_S1_PA"/>
</dbReference>
<dbReference type="EMBL" id="RWGY01000051">
    <property type="protein sequence ID" value="TVU04879.1"/>
    <property type="molecule type" value="Genomic_DNA"/>
</dbReference>
<evidence type="ECO:0000313" key="1">
    <source>
        <dbReference type="EMBL" id="TVU04879.1"/>
    </source>
</evidence>
<proteinExistence type="predicted"/>
<dbReference type="SUPFAM" id="SSF50494">
    <property type="entry name" value="Trypsin-like serine proteases"/>
    <property type="match status" value="2"/>
</dbReference>